<name>A0A9P0ADJ1_BEMTA</name>
<dbReference type="KEGG" id="btab:109034400"/>
<dbReference type="Proteomes" id="UP001152759">
    <property type="component" value="Chromosome 4"/>
</dbReference>
<feature type="chain" id="PRO_5040263000" evidence="2">
    <location>
        <begin position="19"/>
        <end position="233"/>
    </location>
</feature>
<gene>
    <name evidence="3" type="ORF">BEMITA_LOCUS7215</name>
</gene>
<keyword evidence="1" id="KW-0175">Coiled coil</keyword>
<proteinExistence type="predicted"/>
<protein>
    <submittedName>
        <fullName evidence="3">Uncharacterized protein</fullName>
    </submittedName>
</protein>
<evidence type="ECO:0000313" key="4">
    <source>
        <dbReference type="Proteomes" id="UP001152759"/>
    </source>
</evidence>
<feature type="signal peptide" evidence="2">
    <location>
        <begin position="1"/>
        <end position="18"/>
    </location>
</feature>
<accession>A0A9P0ADJ1</accession>
<organism evidence="3 4">
    <name type="scientific">Bemisia tabaci</name>
    <name type="common">Sweetpotato whitefly</name>
    <name type="synonym">Aleurodes tabaci</name>
    <dbReference type="NCBI Taxonomy" id="7038"/>
    <lineage>
        <taxon>Eukaryota</taxon>
        <taxon>Metazoa</taxon>
        <taxon>Ecdysozoa</taxon>
        <taxon>Arthropoda</taxon>
        <taxon>Hexapoda</taxon>
        <taxon>Insecta</taxon>
        <taxon>Pterygota</taxon>
        <taxon>Neoptera</taxon>
        <taxon>Paraneoptera</taxon>
        <taxon>Hemiptera</taxon>
        <taxon>Sternorrhyncha</taxon>
        <taxon>Aleyrodoidea</taxon>
        <taxon>Aleyrodidae</taxon>
        <taxon>Aleyrodinae</taxon>
        <taxon>Bemisia</taxon>
    </lineage>
</organism>
<evidence type="ECO:0000256" key="2">
    <source>
        <dbReference type="SAM" id="SignalP"/>
    </source>
</evidence>
<keyword evidence="4" id="KW-1185">Reference proteome</keyword>
<evidence type="ECO:0000313" key="3">
    <source>
        <dbReference type="EMBL" id="CAH0388295.1"/>
    </source>
</evidence>
<evidence type="ECO:0000256" key="1">
    <source>
        <dbReference type="SAM" id="Coils"/>
    </source>
</evidence>
<dbReference type="EMBL" id="OU963865">
    <property type="protein sequence ID" value="CAH0388295.1"/>
    <property type="molecule type" value="Genomic_DNA"/>
</dbReference>
<reference evidence="3" key="1">
    <citation type="submission" date="2021-12" db="EMBL/GenBank/DDBJ databases">
        <authorList>
            <person name="King R."/>
        </authorList>
    </citation>
    <scope>NUCLEOTIDE SEQUENCE</scope>
</reference>
<keyword evidence="2" id="KW-0732">Signal</keyword>
<feature type="coiled-coil region" evidence="1">
    <location>
        <begin position="201"/>
        <end position="232"/>
    </location>
</feature>
<dbReference type="AlphaFoldDB" id="A0A9P0ADJ1"/>
<sequence length="233" mass="27002">MSCFAVVLFCLLLSRGMGTKMTYGSVCVDTGDVIKVSYFSCRQIFLPPYHAAFALNRHHIMHIGGRGGKLRPQIAFVRMFRNLWTKFPVEVLKPDPARKPVVEKGLIIAARMNRLFDALPFRRLTCNCRHYTDYFVYGKTFGSWKTFGEGYWPIDARCPLHREITNETDVTAPDFTLLDKYGKPYRLLSNWTNPIEDGARLDEVEKAKKRSKEKYERSIREYEEGLIKITTEV</sequence>